<dbReference type="STRING" id="32507.ENSNBRP00000031708"/>
<sequence length="176" mass="20179">RCCCRGDGHTCMASAITPHQLSHMEKMYINLIKFVSVLYCNSPHGQSVGVQKDNTIFLGTFVTVLPRVKEIKVALGIWTGKRPFRIKLKEDPTGYERHCHPPACFTIRADWGCNALGHNVRDYNELRKYHLCNAESHLAKNCPKPRSYAVVLRDNTFASNILYIHIFNNRIKTLRH</sequence>
<dbReference type="AlphaFoldDB" id="A0A3Q4IBI0"/>
<organism evidence="2 3">
    <name type="scientific">Neolamprologus brichardi</name>
    <name type="common">Fairy cichlid</name>
    <name type="synonym">Lamprologus brichardi</name>
    <dbReference type="NCBI Taxonomy" id="32507"/>
    <lineage>
        <taxon>Eukaryota</taxon>
        <taxon>Metazoa</taxon>
        <taxon>Chordata</taxon>
        <taxon>Craniata</taxon>
        <taxon>Vertebrata</taxon>
        <taxon>Euteleostomi</taxon>
        <taxon>Actinopterygii</taxon>
        <taxon>Neopterygii</taxon>
        <taxon>Teleostei</taxon>
        <taxon>Neoteleostei</taxon>
        <taxon>Acanthomorphata</taxon>
        <taxon>Ovalentaria</taxon>
        <taxon>Cichlomorphae</taxon>
        <taxon>Cichliformes</taxon>
        <taxon>Cichlidae</taxon>
        <taxon>African cichlids</taxon>
        <taxon>Pseudocrenilabrinae</taxon>
        <taxon>Lamprologini</taxon>
        <taxon>Neolamprologus</taxon>
    </lineage>
</organism>
<name>A0A3Q4IBI0_NEOBR</name>
<reference evidence="2" key="2">
    <citation type="submission" date="2025-09" db="UniProtKB">
        <authorList>
            <consortium name="Ensembl"/>
        </authorList>
    </citation>
    <scope>IDENTIFICATION</scope>
</reference>
<dbReference type="Pfam" id="PF23058">
    <property type="entry name" value="RBD_ZCCHC3_2nd"/>
    <property type="match status" value="1"/>
</dbReference>
<reference evidence="2" key="1">
    <citation type="submission" date="2025-08" db="UniProtKB">
        <authorList>
            <consortium name="Ensembl"/>
        </authorList>
    </citation>
    <scope>IDENTIFICATION</scope>
</reference>
<dbReference type="PANTHER" id="PTHR46486">
    <property type="entry name" value="CCHC-TYPE DOMAIN-CONTAINING PROTEIN"/>
    <property type="match status" value="1"/>
</dbReference>
<dbReference type="Proteomes" id="UP000261580">
    <property type="component" value="Unassembled WGS sequence"/>
</dbReference>
<keyword evidence="3" id="KW-1185">Reference proteome</keyword>
<feature type="domain" description="Zinc finger CCHC" evidence="1">
    <location>
        <begin position="53"/>
        <end position="112"/>
    </location>
</feature>
<evidence type="ECO:0000313" key="3">
    <source>
        <dbReference type="Proteomes" id="UP000261580"/>
    </source>
</evidence>
<protein>
    <recommendedName>
        <fullName evidence="1">Zinc finger CCHC domain-containing protein</fullName>
    </recommendedName>
</protein>
<dbReference type="Ensembl" id="ENSNBRT00000032509.1">
    <property type="protein sequence ID" value="ENSNBRP00000031708.1"/>
    <property type="gene ID" value="ENSNBRG00000024094.1"/>
</dbReference>
<dbReference type="PANTHER" id="PTHR46486:SF1">
    <property type="entry name" value="CCHC-TYPE DOMAIN-CONTAINING PROTEIN"/>
    <property type="match status" value="1"/>
</dbReference>
<evidence type="ECO:0000259" key="1">
    <source>
        <dbReference type="Pfam" id="PF23058"/>
    </source>
</evidence>
<accession>A0A3Q4IBI0</accession>
<dbReference type="InterPro" id="IPR057811">
    <property type="entry name" value="RBD_ZCCHC3_2nd"/>
</dbReference>
<evidence type="ECO:0000313" key="2">
    <source>
        <dbReference type="Ensembl" id="ENSNBRP00000031708.1"/>
    </source>
</evidence>
<proteinExistence type="predicted"/>